<protein>
    <submittedName>
        <fullName evidence="2">Uncharacterized protein</fullName>
    </submittedName>
</protein>
<accession>A0A0L0F6C6</accession>
<evidence type="ECO:0000256" key="1">
    <source>
        <dbReference type="SAM" id="MobiDB-lite"/>
    </source>
</evidence>
<gene>
    <name evidence="2" type="ORF">SARC_15340</name>
</gene>
<evidence type="ECO:0000313" key="3">
    <source>
        <dbReference type="Proteomes" id="UP000054560"/>
    </source>
</evidence>
<reference evidence="2 3" key="1">
    <citation type="submission" date="2011-02" db="EMBL/GenBank/DDBJ databases">
        <title>The Genome Sequence of Sphaeroforma arctica JP610.</title>
        <authorList>
            <consortium name="The Broad Institute Genome Sequencing Platform"/>
            <person name="Russ C."/>
            <person name="Cuomo C."/>
            <person name="Young S.K."/>
            <person name="Zeng Q."/>
            <person name="Gargeya S."/>
            <person name="Alvarado L."/>
            <person name="Berlin A."/>
            <person name="Chapman S.B."/>
            <person name="Chen Z."/>
            <person name="Freedman E."/>
            <person name="Gellesch M."/>
            <person name="Goldberg J."/>
            <person name="Griggs A."/>
            <person name="Gujja S."/>
            <person name="Heilman E."/>
            <person name="Heiman D."/>
            <person name="Howarth C."/>
            <person name="Mehta T."/>
            <person name="Neiman D."/>
            <person name="Pearson M."/>
            <person name="Roberts A."/>
            <person name="Saif S."/>
            <person name="Shea T."/>
            <person name="Shenoy N."/>
            <person name="Sisk P."/>
            <person name="Stolte C."/>
            <person name="Sykes S."/>
            <person name="White J."/>
            <person name="Yandava C."/>
            <person name="Burger G."/>
            <person name="Gray M.W."/>
            <person name="Holland P.W.H."/>
            <person name="King N."/>
            <person name="Lang F.B.F."/>
            <person name="Roger A.J."/>
            <person name="Ruiz-Trillo I."/>
            <person name="Haas B."/>
            <person name="Nusbaum C."/>
            <person name="Birren B."/>
        </authorList>
    </citation>
    <scope>NUCLEOTIDE SEQUENCE [LARGE SCALE GENOMIC DNA]</scope>
    <source>
        <strain evidence="2 3">JP610</strain>
    </source>
</reference>
<dbReference type="Proteomes" id="UP000054560">
    <property type="component" value="Unassembled WGS sequence"/>
</dbReference>
<organism evidence="2 3">
    <name type="scientific">Sphaeroforma arctica JP610</name>
    <dbReference type="NCBI Taxonomy" id="667725"/>
    <lineage>
        <taxon>Eukaryota</taxon>
        <taxon>Ichthyosporea</taxon>
        <taxon>Ichthyophonida</taxon>
        <taxon>Sphaeroforma</taxon>
    </lineage>
</organism>
<feature type="compositionally biased region" description="Polar residues" evidence="1">
    <location>
        <begin position="58"/>
        <end position="76"/>
    </location>
</feature>
<dbReference type="GeneID" id="25915844"/>
<evidence type="ECO:0000313" key="2">
    <source>
        <dbReference type="EMBL" id="KNC72111.1"/>
    </source>
</evidence>
<dbReference type="AlphaFoldDB" id="A0A0L0F6C6"/>
<keyword evidence="3" id="KW-1185">Reference proteome</keyword>
<name>A0A0L0F6C6_9EUKA</name>
<proteinExistence type="predicted"/>
<sequence length="76" mass="7949">MKLFTSCVVPANGNAQNKSTANENAATETSAESTNENTENSSRDSELAGVQMRHQKDGSGQLSRTTQSGTSGSPDE</sequence>
<feature type="region of interest" description="Disordered" evidence="1">
    <location>
        <begin position="1"/>
        <end position="76"/>
    </location>
</feature>
<dbReference type="RefSeq" id="XP_014146013.1">
    <property type="nucleotide sequence ID" value="XM_014290538.1"/>
</dbReference>
<feature type="compositionally biased region" description="Low complexity" evidence="1">
    <location>
        <begin position="19"/>
        <end position="40"/>
    </location>
</feature>
<dbReference type="EMBL" id="KQ247560">
    <property type="protein sequence ID" value="KNC72111.1"/>
    <property type="molecule type" value="Genomic_DNA"/>
</dbReference>
<feature type="non-terminal residue" evidence="2">
    <location>
        <position position="76"/>
    </location>
</feature>